<dbReference type="AlphaFoldDB" id="A0A381NS15"/>
<accession>A0A381NS15</accession>
<proteinExistence type="predicted"/>
<evidence type="ECO:0000313" key="1">
    <source>
        <dbReference type="EMBL" id="SUZ57385.1"/>
    </source>
</evidence>
<reference evidence="1" key="1">
    <citation type="submission" date="2018-05" db="EMBL/GenBank/DDBJ databases">
        <authorList>
            <person name="Lanie J.A."/>
            <person name="Ng W.-L."/>
            <person name="Kazmierczak K.M."/>
            <person name="Andrzejewski T.M."/>
            <person name="Davidsen T.M."/>
            <person name="Wayne K.J."/>
            <person name="Tettelin H."/>
            <person name="Glass J.I."/>
            <person name="Rusch D."/>
            <person name="Podicherti R."/>
            <person name="Tsui H.-C.T."/>
            <person name="Winkler M.E."/>
        </authorList>
    </citation>
    <scope>NUCLEOTIDE SEQUENCE</scope>
</reference>
<name>A0A381NS15_9ZZZZ</name>
<gene>
    <name evidence="1" type="ORF">METZ01_LOCUS10239</name>
</gene>
<organism evidence="1">
    <name type="scientific">marine metagenome</name>
    <dbReference type="NCBI Taxonomy" id="408172"/>
    <lineage>
        <taxon>unclassified sequences</taxon>
        <taxon>metagenomes</taxon>
        <taxon>ecological metagenomes</taxon>
    </lineage>
</organism>
<dbReference type="EMBL" id="UINC01000555">
    <property type="protein sequence ID" value="SUZ57385.1"/>
    <property type="molecule type" value="Genomic_DNA"/>
</dbReference>
<protein>
    <submittedName>
        <fullName evidence="1">Uncharacterized protein</fullName>
    </submittedName>
</protein>
<sequence>MLGILIEWNASRVCNPSDSVEARCNHKRVHHGLRAHRRACSLTNGREVIPSVLNGCFGQGSEPMTKINAGIGMVIGDRT</sequence>